<dbReference type="EMBL" id="CAXHBF010000196">
    <property type="protein sequence ID" value="CAK9855465.1"/>
    <property type="molecule type" value="Genomic_DNA"/>
</dbReference>
<reference evidence="1" key="1">
    <citation type="submission" date="2024-03" db="EMBL/GenBank/DDBJ databases">
        <authorList>
            <consortium name="ELIXIR-Norway"/>
            <consortium name="Elixir Norway"/>
        </authorList>
    </citation>
    <scope>NUCLEOTIDE SEQUENCE</scope>
</reference>
<dbReference type="PANTHER" id="PTHR37067">
    <property type="entry name" value="PX DOMAIN-CONTAINING PROTEIN"/>
    <property type="match status" value="1"/>
</dbReference>
<dbReference type="PANTHER" id="PTHR37067:SF3">
    <property type="entry name" value="PX DOMAIN-CONTAINING PROTEIN"/>
    <property type="match status" value="1"/>
</dbReference>
<name>A0ABP0ZXV5_9BRYO</name>
<comment type="caution">
    <text evidence="1">The sequence shown here is derived from an EMBL/GenBank/DDBJ whole genome shotgun (WGS) entry which is preliminary data.</text>
</comment>
<organism evidence="1 2">
    <name type="scientific">Sphagnum jensenii</name>
    <dbReference type="NCBI Taxonomy" id="128206"/>
    <lineage>
        <taxon>Eukaryota</taxon>
        <taxon>Viridiplantae</taxon>
        <taxon>Streptophyta</taxon>
        <taxon>Embryophyta</taxon>
        <taxon>Bryophyta</taxon>
        <taxon>Sphagnophytina</taxon>
        <taxon>Sphagnopsida</taxon>
        <taxon>Sphagnales</taxon>
        <taxon>Sphagnaceae</taxon>
        <taxon>Sphagnum</taxon>
    </lineage>
</organism>
<gene>
    <name evidence="1" type="ORF">CSSPJE1EN2_LOCUS25397</name>
</gene>
<protein>
    <submittedName>
        <fullName evidence="1">Uncharacterized protein</fullName>
    </submittedName>
</protein>
<keyword evidence="2" id="KW-1185">Reference proteome</keyword>
<sequence>MLSASSDDENTMTGRHVGLVTRIARCAEFNVLRVWCAPHQIDIIVKSSAEGIDGGAYVKDVYSFSVHLRSQHNLIMQMGVKCPKKTNRWVHLGRVLNFYKQYRRLIIAHTLEKHPEKLPSDMWWVITYAVAPAVDEINITFAKL</sequence>
<dbReference type="Proteomes" id="UP001497522">
    <property type="component" value="Unassembled WGS sequence"/>
</dbReference>
<proteinExistence type="predicted"/>
<evidence type="ECO:0000313" key="1">
    <source>
        <dbReference type="EMBL" id="CAK9855465.1"/>
    </source>
</evidence>
<accession>A0ABP0ZXV5</accession>
<evidence type="ECO:0000313" key="2">
    <source>
        <dbReference type="Proteomes" id="UP001497522"/>
    </source>
</evidence>